<feature type="compositionally biased region" description="Basic and acidic residues" evidence="2">
    <location>
        <begin position="185"/>
        <end position="195"/>
    </location>
</feature>
<feature type="compositionally biased region" description="Basic and acidic residues" evidence="2">
    <location>
        <begin position="148"/>
        <end position="161"/>
    </location>
</feature>
<dbReference type="Proteomes" id="UP000596661">
    <property type="component" value="Unassembled WGS sequence"/>
</dbReference>
<feature type="region of interest" description="Disordered" evidence="2">
    <location>
        <begin position="71"/>
        <end position="207"/>
    </location>
</feature>
<accession>A0A803QNJ1</accession>
<dbReference type="Gramene" id="evm.model.10.370">
    <property type="protein sequence ID" value="cds.evm.model.10.370"/>
    <property type="gene ID" value="evm.TU.10.370"/>
</dbReference>
<organism evidence="3 4">
    <name type="scientific">Cannabis sativa</name>
    <name type="common">Hemp</name>
    <name type="synonym">Marijuana</name>
    <dbReference type="NCBI Taxonomy" id="3483"/>
    <lineage>
        <taxon>Eukaryota</taxon>
        <taxon>Viridiplantae</taxon>
        <taxon>Streptophyta</taxon>
        <taxon>Embryophyta</taxon>
        <taxon>Tracheophyta</taxon>
        <taxon>Spermatophyta</taxon>
        <taxon>Magnoliopsida</taxon>
        <taxon>eudicotyledons</taxon>
        <taxon>Gunneridae</taxon>
        <taxon>Pentapetalae</taxon>
        <taxon>rosids</taxon>
        <taxon>fabids</taxon>
        <taxon>Rosales</taxon>
        <taxon>Cannabaceae</taxon>
        <taxon>Cannabis</taxon>
    </lineage>
</organism>
<feature type="compositionally biased region" description="Gly residues" evidence="2">
    <location>
        <begin position="85"/>
        <end position="94"/>
    </location>
</feature>
<feature type="coiled-coil region" evidence="1">
    <location>
        <begin position="31"/>
        <end position="58"/>
    </location>
</feature>
<protein>
    <submittedName>
        <fullName evidence="3">Uncharacterized protein</fullName>
    </submittedName>
</protein>
<evidence type="ECO:0000256" key="2">
    <source>
        <dbReference type="SAM" id="MobiDB-lite"/>
    </source>
</evidence>
<evidence type="ECO:0000313" key="3">
    <source>
        <dbReference type="EnsemblPlants" id="cds.evm.model.10.370"/>
    </source>
</evidence>
<dbReference type="EnsemblPlants" id="evm.model.10.370">
    <property type="protein sequence ID" value="cds.evm.model.10.370"/>
    <property type="gene ID" value="evm.TU.10.370"/>
</dbReference>
<evidence type="ECO:0000313" key="4">
    <source>
        <dbReference type="Proteomes" id="UP000596661"/>
    </source>
</evidence>
<keyword evidence="1" id="KW-0175">Coiled coil</keyword>
<proteinExistence type="predicted"/>
<reference evidence="3" key="1">
    <citation type="submission" date="2021-03" db="UniProtKB">
        <authorList>
            <consortium name="EnsemblPlants"/>
        </authorList>
    </citation>
    <scope>IDENTIFICATION</scope>
</reference>
<feature type="compositionally biased region" description="Basic residues" evidence="2">
    <location>
        <begin position="73"/>
        <end position="83"/>
    </location>
</feature>
<sequence>MMGTRNHTCQPHPPQCPRDPKDEEATSYTELLTLRQKAADHEAKLAAQKEKNRKMQEIMVVMQKAMETAGIHVHPKTIPRRLGKTSGGTGVGGHGRTRAEKAFLTLDVMDEARWTEPTAGKRPHRRREAAAASGEEEVPLLSPKKNNKAQDPRKVRSDFPKGKCLQRGRLLREHWPSRPGGPKEQFVHQEPEERGRKNHKHPLADLR</sequence>
<evidence type="ECO:0000256" key="1">
    <source>
        <dbReference type="SAM" id="Coils"/>
    </source>
</evidence>
<dbReference type="EMBL" id="UZAU01000796">
    <property type="status" value="NOT_ANNOTATED_CDS"/>
    <property type="molecule type" value="Genomic_DNA"/>
</dbReference>
<dbReference type="AlphaFoldDB" id="A0A803QNJ1"/>
<keyword evidence="4" id="KW-1185">Reference proteome</keyword>
<feature type="region of interest" description="Disordered" evidence="2">
    <location>
        <begin position="1"/>
        <end position="26"/>
    </location>
</feature>
<name>A0A803QNJ1_CANSA</name>